<dbReference type="GO" id="GO:0004523">
    <property type="term" value="F:RNA-DNA hybrid ribonuclease activity"/>
    <property type="evidence" value="ECO:0007669"/>
    <property type="project" value="UniProtKB-EC"/>
</dbReference>
<dbReference type="PROSITE" id="PS50994">
    <property type="entry name" value="INTEGRASE"/>
    <property type="match status" value="1"/>
</dbReference>
<evidence type="ECO:0000256" key="3">
    <source>
        <dbReference type="ARBA" id="ARBA00022670"/>
    </source>
</evidence>
<evidence type="ECO:0000256" key="11">
    <source>
        <dbReference type="SAM" id="MobiDB-lite"/>
    </source>
</evidence>
<keyword evidence="9" id="KW-0695">RNA-directed DNA polymerase</keyword>
<feature type="domain" description="Integrase catalytic" evidence="13">
    <location>
        <begin position="763"/>
        <end position="921"/>
    </location>
</feature>
<dbReference type="FunFam" id="3.10.20.370:FF:000001">
    <property type="entry name" value="Retrovirus-related Pol polyprotein from transposon 17.6-like protein"/>
    <property type="match status" value="1"/>
</dbReference>
<keyword evidence="7" id="KW-0255">Endonuclease</keyword>
<gene>
    <name evidence="14" type="ORF">ROHU_008924</name>
</gene>
<dbReference type="CDD" id="cd09274">
    <property type="entry name" value="RNase_HI_RT_Ty3"/>
    <property type="match status" value="1"/>
</dbReference>
<dbReference type="GO" id="GO:0015074">
    <property type="term" value="P:DNA integration"/>
    <property type="evidence" value="ECO:0007669"/>
    <property type="project" value="InterPro"/>
</dbReference>
<dbReference type="InterPro" id="IPR000477">
    <property type="entry name" value="RT_dom"/>
</dbReference>
<dbReference type="PANTHER" id="PTHR37984">
    <property type="entry name" value="PROTEIN CBG26694"/>
    <property type="match status" value="1"/>
</dbReference>
<evidence type="ECO:0000256" key="5">
    <source>
        <dbReference type="ARBA" id="ARBA00022695"/>
    </source>
</evidence>
<keyword evidence="3" id="KW-0645">Protease</keyword>
<proteinExistence type="inferred from homology"/>
<sequence>MAVLIGMNIISKCRQIVHAEFDTTLGGRLDSNWRVAFQQAQSVEFVERSSFARVAGKTPAHVPAWSAATVLIKGIESNKKGGSAWLVEPVNTTLPEGLVVVPTLVTSEFPVCPVRVLNLSQEDLWLQPRARLGMLSLVDCSNADSSCEVKFQRISADTERVTVGVDRGSEPPIRSALDHVDMGGTPEQQVQLKAVLEKYLGVFALDDDDLGYTDKVQHEINLTDDVPVNQPYRRVPPNQYQEVREHITKLLKKGVIQESVSAYASPVVLVRKADGSLRLCVDYRKLNAKTRRDAFPLPRIDESFDALRGAKFFSTVDLASGYHQIAVSDRDRAKTAFTTPFGLFEYQRMPFGVCNGPSTFQRLMQAVMSDLIFQVLIVYLDDILLFSQTFEEHLERLEMVLKRLGETGLKEKLTTAPVLGFADFSCPFILETDASQNGLGAILYQKQGDEKRVIAYASRRLRNAEKNERNYSSMKLELLALKWAVVEKFRGYLLGSWFEIITDNNPLCHLQTAKLGAIEQRWVAQLSVFNFEVKYRPGKSNAAADALSRQEFAGEPETDPDADWDESVAICSVISRGAALGPALALKGVECTRLRQIRALEVGEKAVISLQGNTHTLPGYTREQLVGLQKNDSVLKEFRRFWDKKKRPAHPERKSLSKSAKCLLKQWSLIRERNGLLYRVVDHSSEESCWQLLLPVCLKERVLQSVHDDMGHQGIERTVGLLKQRCFWSGMHGDVEEWVKKCQRCILTKMPQPKVCAPLRAFLASRPLEVIAVDFTVLEPASDGRENVLVVTDVFTKFTQAFPTKDQKADTTAKILLKEWFMKYVVPERLHSDQGRNFEIEVIAELCRLYGVKKSRTTPYRPQGNAQCERYNRTLHNLLRTLTPERKRRWPEYLPELVHAYNVTPHATTGFSPYYLLFGVQPHLPIDVLLGGEGISEGKQDWLSVHQERLRYAHEKAREYSEEKALERVSRLNEKAFCPQVGVGELVYLRQRLPGRNKIQDAWSPVVYRVVEIIGTTYTVEPLEGGPSKRVHRSELRPGAVPTPRPRSKDKSQPDTQNVTMVGNDTSEPDFVVVEEVVQPSVKGATNTQVDLGAPGTLGLEGDSSEGNPVPGSSDTTNYAESDGEALNAEVADESDHSKKFETGEMLERIQREVPVPVVRRSKRATAGVHTNPFHAPRSACHAVSVSTDMVSQVLTSIGTALFEKALRGAINTEFINE</sequence>
<evidence type="ECO:0000256" key="10">
    <source>
        <dbReference type="ARBA" id="ARBA00039658"/>
    </source>
</evidence>
<dbReference type="InterPro" id="IPR041588">
    <property type="entry name" value="Integrase_H2C2"/>
</dbReference>
<dbReference type="GO" id="GO:0008233">
    <property type="term" value="F:peptidase activity"/>
    <property type="evidence" value="ECO:0007669"/>
    <property type="project" value="UniProtKB-KW"/>
</dbReference>
<dbReference type="PANTHER" id="PTHR37984:SF15">
    <property type="entry name" value="INTEGRASE CATALYTIC DOMAIN-CONTAINING PROTEIN"/>
    <property type="match status" value="1"/>
</dbReference>
<dbReference type="InterPro" id="IPR012337">
    <property type="entry name" value="RNaseH-like_sf"/>
</dbReference>
<dbReference type="STRING" id="84645.A0A498M5I0"/>
<evidence type="ECO:0000256" key="4">
    <source>
        <dbReference type="ARBA" id="ARBA00022679"/>
    </source>
</evidence>
<reference evidence="14 15" key="1">
    <citation type="submission" date="2018-03" db="EMBL/GenBank/DDBJ databases">
        <title>Draft genome sequence of Rohu Carp (Labeo rohita).</title>
        <authorList>
            <person name="Das P."/>
            <person name="Kushwaha B."/>
            <person name="Joshi C.G."/>
            <person name="Kumar D."/>
            <person name="Nagpure N.S."/>
            <person name="Sahoo L."/>
            <person name="Das S.P."/>
            <person name="Bit A."/>
            <person name="Patnaik S."/>
            <person name="Meher P.K."/>
            <person name="Jayasankar P."/>
            <person name="Koringa P.G."/>
            <person name="Patel N.V."/>
            <person name="Hinsu A.T."/>
            <person name="Kumar R."/>
            <person name="Pandey M."/>
            <person name="Agarwal S."/>
            <person name="Srivastava S."/>
            <person name="Singh M."/>
            <person name="Iquebal M.A."/>
            <person name="Jaiswal S."/>
            <person name="Angadi U.B."/>
            <person name="Kumar N."/>
            <person name="Raza M."/>
            <person name="Shah T.M."/>
            <person name="Rai A."/>
            <person name="Jena J.K."/>
        </authorList>
    </citation>
    <scope>NUCLEOTIDE SEQUENCE [LARGE SCALE GENOMIC DNA]</scope>
    <source>
        <strain evidence="14">DASCIFA01</strain>
        <tissue evidence="14">Testis</tissue>
    </source>
</reference>
<dbReference type="Proteomes" id="UP000290572">
    <property type="component" value="Unassembled WGS sequence"/>
</dbReference>
<dbReference type="InterPro" id="IPR041373">
    <property type="entry name" value="RT_RNaseH"/>
</dbReference>
<dbReference type="Pfam" id="PF17921">
    <property type="entry name" value="Integrase_H2C2"/>
    <property type="match status" value="1"/>
</dbReference>
<dbReference type="EMBL" id="QBIY01012882">
    <property type="protein sequence ID" value="RXN14726.1"/>
    <property type="molecule type" value="Genomic_DNA"/>
</dbReference>
<dbReference type="GO" id="GO:0003964">
    <property type="term" value="F:RNA-directed DNA polymerase activity"/>
    <property type="evidence" value="ECO:0007669"/>
    <property type="project" value="UniProtKB-KW"/>
</dbReference>
<keyword evidence="8" id="KW-0378">Hydrolase</keyword>
<keyword evidence="6" id="KW-0540">Nuclease</keyword>
<name>A0A498M5I0_LABRO</name>
<dbReference type="InterPro" id="IPR043502">
    <property type="entry name" value="DNA/RNA_pol_sf"/>
</dbReference>
<organism evidence="14 15">
    <name type="scientific">Labeo rohita</name>
    <name type="common">Indian major carp</name>
    <name type="synonym">Cyprinus rohita</name>
    <dbReference type="NCBI Taxonomy" id="84645"/>
    <lineage>
        <taxon>Eukaryota</taxon>
        <taxon>Metazoa</taxon>
        <taxon>Chordata</taxon>
        <taxon>Craniata</taxon>
        <taxon>Vertebrata</taxon>
        <taxon>Euteleostomi</taxon>
        <taxon>Actinopterygii</taxon>
        <taxon>Neopterygii</taxon>
        <taxon>Teleostei</taxon>
        <taxon>Ostariophysi</taxon>
        <taxon>Cypriniformes</taxon>
        <taxon>Cyprinidae</taxon>
        <taxon>Labeoninae</taxon>
        <taxon>Labeonini</taxon>
        <taxon>Labeo</taxon>
    </lineage>
</organism>
<evidence type="ECO:0000256" key="8">
    <source>
        <dbReference type="ARBA" id="ARBA00022801"/>
    </source>
</evidence>
<keyword evidence="15" id="KW-1185">Reference proteome</keyword>
<dbReference type="FunFam" id="3.30.420.10:FF:000032">
    <property type="entry name" value="Retrovirus-related Pol polyprotein from transposon 297-like Protein"/>
    <property type="match status" value="1"/>
</dbReference>
<evidence type="ECO:0000256" key="6">
    <source>
        <dbReference type="ARBA" id="ARBA00022722"/>
    </source>
</evidence>
<feature type="region of interest" description="Disordered" evidence="11">
    <location>
        <begin position="1087"/>
        <end position="1120"/>
    </location>
</feature>
<dbReference type="Pfam" id="PF00078">
    <property type="entry name" value="RVT_1"/>
    <property type="match status" value="1"/>
</dbReference>
<dbReference type="GO" id="GO:0003676">
    <property type="term" value="F:nucleic acid binding"/>
    <property type="evidence" value="ECO:0007669"/>
    <property type="project" value="InterPro"/>
</dbReference>
<dbReference type="InterPro" id="IPR043128">
    <property type="entry name" value="Rev_trsase/Diguanyl_cyclase"/>
</dbReference>
<keyword evidence="5" id="KW-0548">Nucleotidyltransferase</keyword>
<dbReference type="Pfam" id="PF17917">
    <property type="entry name" value="RT_RNaseH"/>
    <property type="match status" value="1"/>
</dbReference>
<protein>
    <recommendedName>
        <fullName evidence="10">Gypsy retrotransposon integrase-like protein 1</fullName>
        <ecNumber evidence="2">3.1.26.4</ecNumber>
    </recommendedName>
</protein>
<dbReference type="Pfam" id="PF00665">
    <property type="entry name" value="rve"/>
    <property type="match status" value="1"/>
</dbReference>
<evidence type="ECO:0000256" key="2">
    <source>
        <dbReference type="ARBA" id="ARBA00012180"/>
    </source>
</evidence>
<accession>A0A498M5I0</accession>
<dbReference type="GO" id="GO:0006508">
    <property type="term" value="P:proteolysis"/>
    <property type="evidence" value="ECO:0007669"/>
    <property type="project" value="UniProtKB-KW"/>
</dbReference>
<dbReference type="EC" id="3.1.26.4" evidence="2"/>
<dbReference type="AlphaFoldDB" id="A0A498M5I0"/>
<dbReference type="Gene3D" id="3.10.20.370">
    <property type="match status" value="1"/>
</dbReference>
<dbReference type="FunFam" id="1.10.340.70:FF:000001">
    <property type="entry name" value="Retrovirus-related Pol polyprotein from transposon gypsy-like Protein"/>
    <property type="match status" value="1"/>
</dbReference>
<dbReference type="FunFam" id="3.10.10.10:FF:000007">
    <property type="entry name" value="Retrovirus-related Pol polyprotein from transposon 17.6-like Protein"/>
    <property type="match status" value="1"/>
</dbReference>
<evidence type="ECO:0000256" key="7">
    <source>
        <dbReference type="ARBA" id="ARBA00022759"/>
    </source>
</evidence>
<evidence type="ECO:0000259" key="12">
    <source>
        <dbReference type="PROSITE" id="PS50878"/>
    </source>
</evidence>
<evidence type="ECO:0000256" key="1">
    <source>
        <dbReference type="ARBA" id="ARBA00010879"/>
    </source>
</evidence>
<comment type="similarity">
    <text evidence="1">Belongs to the beta type-B retroviral polymerase family. HERV class-II K(HML-2) pol subfamily.</text>
</comment>
<evidence type="ECO:0000313" key="14">
    <source>
        <dbReference type="EMBL" id="RXN14726.1"/>
    </source>
</evidence>
<feature type="compositionally biased region" description="Polar residues" evidence="11">
    <location>
        <begin position="1054"/>
        <end position="1065"/>
    </location>
</feature>
<dbReference type="CDD" id="cd01647">
    <property type="entry name" value="RT_LTR"/>
    <property type="match status" value="1"/>
</dbReference>
<evidence type="ECO:0000313" key="15">
    <source>
        <dbReference type="Proteomes" id="UP000290572"/>
    </source>
</evidence>
<dbReference type="PROSITE" id="PS50878">
    <property type="entry name" value="RT_POL"/>
    <property type="match status" value="1"/>
</dbReference>
<feature type="domain" description="Reverse transcriptase" evidence="12">
    <location>
        <begin position="251"/>
        <end position="443"/>
    </location>
</feature>
<dbReference type="SUPFAM" id="SSF53098">
    <property type="entry name" value="Ribonuclease H-like"/>
    <property type="match status" value="1"/>
</dbReference>
<dbReference type="Gene3D" id="3.30.420.10">
    <property type="entry name" value="Ribonuclease H-like superfamily/Ribonuclease H"/>
    <property type="match status" value="1"/>
</dbReference>
<dbReference type="Gene3D" id="3.30.70.270">
    <property type="match status" value="1"/>
</dbReference>
<evidence type="ECO:0000259" key="13">
    <source>
        <dbReference type="PROSITE" id="PS50994"/>
    </source>
</evidence>
<dbReference type="InterPro" id="IPR036397">
    <property type="entry name" value="RNaseH_sf"/>
</dbReference>
<dbReference type="SUPFAM" id="SSF56672">
    <property type="entry name" value="DNA/RNA polymerases"/>
    <property type="match status" value="1"/>
</dbReference>
<feature type="region of interest" description="Disordered" evidence="11">
    <location>
        <begin position="1021"/>
        <end position="1065"/>
    </location>
</feature>
<keyword evidence="4" id="KW-0808">Transferase</keyword>
<dbReference type="Gene3D" id="1.10.340.70">
    <property type="match status" value="1"/>
</dbReference>
<dbReference type="InterPro" id="IPR001584">
    <property type="entry name" value="Integrase_cat-core"/>
</dbReference>
<dbReference type="InterPro" id="IPR050951">
    <property type="entry name" value="Retrovirus_Pol_polyprotein"/>
</dbReference>
<evidence type="ECO:0000256" key="9">
    <source>
        <dbReference type="ARBA" id="ARBA00022918"/>
    </source>
</evidence>
<comment type="caution">
    <text evidence="14">The sequence shown here is derived from an EMBL/GenBank/DDBJ whole genome shotgun (WGS) entry which is preliminary data.</text>
</comment>
<dbReference type="Gene3D" id="3.10.10.10">
    <property type="entry name" value="HIV Type 1 Reverse Transcriptase, subunit A, domain 1"/>
    <property type="match status" value="1"/>
</dbReference>
<feature type="compositionally biased region" description="Polar residues" evidence="11">
    <location>
        <begin position="1105"/>
        <end position="1120"/>
    </location>
</feature>